<evidence type="ECO:0000313" key="2">
    <source>
        <dbReference type="Proteomes" id="UP000322524"/>
    </source>
</evidence>
<dbReference type="InterPro" id="IPR011009">
    <property type="entry name" value="Kinase-like_dom_sf"/>
</dbReference>
<dbReference type="OrthoDB" id="529320at2"/>
<dbReference type="EMBL" id="VTEV01000008">
    <property type="protein sequence ID" value="TYS64549.1"/>
    <property type="molecule type" value="Genomic_DNA"/>
</dbReference>
<dbReference type="Proteomes" id="UP000322524">
    <property type="component" value="Unassembled WGS sequence"/>
</dbReference>
<accession>A0A5D4SND3</accession>
<dbReference type="PANTHER" id="PTHR37171">
    <property type="entry name" value="SERINE/THREONINE-PROTEIN KINASE YRZF-RELATED"/>
    <property type="match status" value="1"/>
</dbReference>
<dbReference type="PANTHER" id="PTHR37171:SF1">
    <property type="entry name" value="SERINE_THREONINE-PROTEIN KINASE YRZF-RELATED"/>
    <property type="match status" value="1"/>
</dbReference>
<keyword evidence="1" id="KW-0418">Kinase</keyword>
<sequence>MRGTTEIDISYQQLADSVVFKRTPKNVVVDSFNDQQLTIAGSGRSAYVFKLKNAEKVLKVFYPPFEHLAKREAKIYDKLKGIPFFPVMHASGENYIVIDFIEGSTLFECLVMGKHIEENVLKEVDHAILLAKNRGLNPSDIHLHNILINPDGKVKLIDVVRFEQDKHCTQWNDLKRGYYKYYKKRIFPKKLPSRLLLLIAYFYKRDLLNRFVT</sequence>
<dbReference type="InterPro" id="IPR052396">
    <property type="entry name" value="Meiotic_Drive_Suppr_Kinase"/>
</dbReference>
<dbReference type="SUPFAM" id="SSF56112">
    <property type="entry name" value="Protein kinase-like (PK-like)"/>
    <property type="match status" value="1"/>
</dbReference>
<gene>
    <name evidence="1" type="ORF">FZC76_18495</name>
</gene>
<reference evidence="1 2" key="1">
    <citation type="submission" date="2019-08" db="EMBL/GenBank/DDBJ databases">
        <title>Bacillus genomes from the desert of Cuatro Cienegas, Coahuila.</title>
        <authorList>
            <person name="Olmedo-Alvarez G."/>
        </authorList>
    </citation>
    <scope>NUCLEOTIDE SEQUENCE [LARGE SCALE GENOMIC DNA]</scope>
    <source>
        <strain evidence="1 2">CH28_1T</strain>
    </source>
</reference>
<protein>
    <submittedName>
        <fullName evidence="1">Protein kinase family protein</fullName>
    </submittedName>
</protein>
<keyword evidence="1" id="KW-0808">Transferase</keyword>
<proteinExistence type="predicted"/>
<dbReference type="GO" id="GO:0016301">
    <property type="term" value="F:kinase activity"/>
    <property type="evidence" value="ECO:0007669"/>
    <property type="project" value="UniProtKB-KW"/>
</dbReference>
<name>A0A5D4SND3_9BACI</name>
<evidence type="ECO:0000313" key="1">
    <source>
        <dbReference type="EMBL" id="TYS64549.1"/>
    </source>
</evidence>
<comment type="caution">
    <text evidence="1">The sequence shown here is derived from an EMBL/GenBank/DDBJ whole genome shotgun (WGS) entry which is preliminary data.</text>
</comment>
<dbReference type="RefSeq" id="WP_148989653.1">
    <property type="nucleotide sequence ID" value="NZ_VTEV01000008.1"/>
</dbReference>
<dbReference type="AlphaFoldDB" id="A0A5D4SND3"/>
<dbReference type="Gene3D" id="1.10.510.10">
    <property type="entry name" value="Transferase(Phosphotransferase) domain 1"/>
    <property type="match status" value="1"/>
</dbReference>
<organism evidence="1 2">
    <name type="scientific">Sutcliffiella horikoshii</name>
    <dbReference type="NCBI Taxonomy" id="79883"/>
    <lineage>
        <taxon>Bacteria</taxon>
        <taxon>Bacillati</taxon>
        <taxon>Bacillota</taxon>
        <taxon>Bacilli</taxon>
        <taxon>Bacillales</taxon>
        <taxon>Bacillaceae</taxon>
        <taxon>Sutcliffiella</taxon>
    </lineage>
</organism>